<protein>
    <recommendedName>
        <fullName evidence="4">Protein tyrosine phosphatase</fullName>
    </recommendedName>
</protein>
<gene>
    <name evidence="2" type="ORF">LK12_08105</name>
</gene>
<organism evidence="2 3">
    <name type="scientific">Novosphingobium malaysiense</name>
    <dbReference type="NCBI Taxonomy" id="1348853"/>
    <lineage>
        <taxon>Bacteria</taxon>
        <taxon>Pseudomonadati</taxon>
        <taxon>Pseudomonadota</taxon>
        <taxon>Alphaproteobacteria</taxon>
        <taxon>Sphingomonadales</taxon>
        <taxon>Sphingomonadaceae</taxon>
        <taxon>Novosphingobium</taxon>
    </lineage>
</organism>
<comment type="caution">
    <text evidence="2">The sequence shown here is derived from an EMBL/GenBank/DDBJ whole genome shotgun (WGS) entry which is preliminary data.</text>
</comment>
<dbReference type="PANTHER" id="PTHR31126">
    <property type="entry name" value="TYROSINE-PROTEIN PHOSPHATASE"/>
    <property type="match status" value="1"/>
</dbReference>
<reference evidence="2 3" key="1">
    <citation type="submission" date="2014-10" db="EMBL/GenBank/DDBJ databases">
        <title>Genome sequence of Novosphingobium malaysiense MUSC 273(T).</title>
        <authorList>
            <person name="Lee L.-H."/>
        </authorList>
    </citation>
    <scope>NUCLEOTIDE SEQUENCE [LARGE SCALE GENOMIC DNA]</scope>
    <source>
        <strain evidence="2 3">MUSC 273</strain>
    </source>
</reference>
<accession>A0A0B1ZNR4</accession>
<keyword evidence="3" id="KW-1185">Reference proteome</keyword>
<evidence type="ECO:0000313" key="2">
    <source>
        <dbReference type="EMBL" id="KHK90909.1"/>
    </source>
</evidence>
<dbReference type="AlphaFoldDB" id="A0A0B1ZNR4"/>
<dbReference type="EMBL" id="JTDI01000003">
    <property type="protein sequence ID" value="KHK90909.1"/>
    <property type="molecule type" value="Genomic_DNA"/>
</dbReference>
<dbReference type="Gene3D" id="3.90.190.10">
    <property type="entry name" value="Protein tyrosine phosphatase superfamily"/>
    <property type="match status" value="1"/>
</dbReference>
<dbReference type="InterPro" id="IPR026893">
    <property type="entry name" value="Tyr/Ser_Pase_IphP-type"/>
</dbReference>
<evidence type="ECO:0000313" key="3">
    <source>
        <dbReference type="Proteomes" id="UP000031057"/>
    </source>
</evidence>
<dbReference type="RefSeq" id="WP_039281899.1">
    <property type="nucleotide sequence ID" value="NZ_JTDI01000003.1"/>
</dbReference>
<proteinExistence type="inferred from homology"/>
<name>A0A0B1ZNR4_9SPHN</name>
<comment type="similarity">
    <text evidence="1">Belongs to the protein-tyrosine phosphatase family.</text>
</comment>
<dbReference type="Proteomes" id="UP000031057">
    <property type="component" value="Unassembled WGS sequence"/>
</dbReference>
<dbReference type="PANTHER" id="PTHR31126:SF1">
    <property type="entry name" value="TYROSINE SPECIFIC PROTEIN PHOSPHATASES DOMAIN-CONTAINING PROTEIN"/>
    <property type="match status" value="1"/>
</dbReference>
<dbReference type="InterPro" id="IPR029021">
    <property type="entry name" value="Prot-tyrosine_phosphatase-like"/>
</dbReference>
<dbReference type="GO" id="GO:0004721">
    <property type="term" value="F:phosphoprotein phosphatase activity"/>
    <property type="evidence" value="ECO:0007669"/>
    <property type="project" value="InterPro"/>
</dbReference>
<dbReference type="SUPFAM" id="SSF52799">
    <property type="entry name" value="(Phosphotyrosine protein) phosphatases II"/>
    <property type="match status" value="1"/>
</dbReference>
<dbReference type="STRING" id="1348853.LK12_08105"/>
<sequence length="258" mass="28031">MEENLSRRLLQLEGGINFRDMGGYPTADGRQVKWGKLYRSGSMARLTPADAAQLVNLGIRCVVDFRSVREQKRDPNRWCAEAGVTYWSRDHQEVFGQLHTMAERGIDSEEQAMEIMAEGFRHLPFQQAPAYAELIRRIADGHVPIAFNCTAGKDRTGGAAALVLSVLGVPRDIVVADFTLTEKAVNLRTAFGACPQDAKSPYAGLSEAVMDALAGARPAYISAFLDSIAERCGSAEGYLAEIGVPADAAQAVRAQLLE</sequence>
<dbReference type="Pfam" id="PF13350">
    <property type="entry name" value="Y_phosphatase3"/>
    <property type="match status" value="1"/>
</dbReference>
<evidence type="ECO:0000256" key="1">
    <source>
        <dbReference type="ARBA" id="ARBA00009580"/>
    </source>
</evidence>
<evidence type="ECO:0008006" key="4">
    <source>
        <dbReference type="Google" id="ProtNLM"/>
    </source>
</evidence>